<gene>
    <name evidence="1" type="ORF">Pyn_01643</name>
</gene>
<keyword evidence="2" id="KW-1185">Reference proteome</keyword>
<proteinExistence type="predicted"/>
<name>A0A314ZW06_PRUYE</name>
<sequence length="77" mass="8378">MAHQYIASFDENDIATAVRTSLDDRFKEAMKVLCLRHNGTGAGRGVPAVATCLDRLPVALERVGDGALMLYKLGMRV</sequence>
<dbReference type="Proteomes" id="UP000250321">
    <property type="component" value="Unassembled WGS sequence"/>
</dbReference>
<comment type="caution">
    <text evidence="1">The sequence shown here is derived from an EMBL/GenBank/DDBJ whole genome shotgun (WGS) entry which is preliminary data.</text>
</comment>
<dbReference type="AlphaFoldDB" id="A0A314ZW06"/>
<dbReference type="EMBL" id="PJQY01001018">
    <property type="protein sequence ID" value="PQQ06016.1"/>
    <property type="molecule type" value="Genomic_DNA"/>
</dbReference>
<organism evidence="1 2">
    <name type="scientific">Prunus yedoensis var. nudiflora</name>
    <dbReference type="NCBI Taxonomy" id="2094558"/>
    <lineage>
        <taxon>Eukaryota</taxon>
        <taxon>Viridiplantae</taxon>
        <taxon>Streptophyta</taxon>
        <taxon>Embryophyta</taxon>
        <taxon>Tracheophyta</taxon>
        <taxon>Spermatophyta</taxon>
        <taxon>Magnoliopsida</taxon>
        <taxon>eudicotyledons</taxon>
        <taxon>Gunneridae</taxon>
        <taxon>Pentapetalae</taxon>
        <taxon>rosids</taxon>
        <taxon>fabids</taxon>
        <taxon>Rosales</taxon>
        <taxon>Rosaceae</taxon>
        <taxon>Amygdaloideae</taxon>
        <taxon>Amygdaleae</taxon>
        <taxon>Prunus</taxon>
    </lineage>
</organism>
<evidence type="ECO:0000313" key="2">
    <source>
        <dbReference type="Proteomes" id="UP000250321"/>
    </source>
</evidence>
<accession>A0A314ZW06</accession>
<reference evidence="1 2" key="1">
    <citation type="submission" date="2018-02" db="EMBL/GenBank/DDBJ databases">
        <title>Draft genome of wild Prunus yedoensis var. nudiflora.</title>
        <authorList>
            <person name="Baek S."/>
            <person name="Kim J.-H."/>
            <person name="Choi K."/>
            <person name="Kim G.-B."/>
            <person name="Cho A."/>
            <person name="Jang H."/>
            <person name="Shin C.-H."/>
            <person name="Yu H.-J."/>
            <person name="Mun J.-H."/>
        </authorList>
    </citation>
    <scope>NUCLEOTIDE SEQUENCE [LARGE SCALE GENOMIC DNA]</scope>
    <source>
        <strain evidence="2">cv. Jeju island</strain>
        <tissue evidence="1">Leaf</tissue>
    </source>
</reference>
<protein>
    <submittedName>
        <fullName evidence="1">Transcription factor MYB28</fullName>
    </submittedName>
</protein>
<evidence type="ECO:0000313" key="1">
    <source>
        <dbReference type="EMBL" id="PQQ06016.1"/>
    </source>
</evidence>